<keyword evidence="1 3" id="KW-0420">Kringle</keyword>
<evidence type="ECO:0000256" key="1">
    <source>
        <dbReference type="ARBA" id="ARBA00022572"/>
    </source>
</evidence>
<feature type="domain" description="Kringle" evidence="4">
    <location>
        <begin position="295"/>
        <end position="369"/>
    </location>
</feature>
<dbReference type="OrthoDB" id="2431000at2759"/>
<dbReference type="InterPro" id="IPR058845">
    <property type="entry name" value="Kringle_2"/>
</dbReference>
<comment type="caution">
    <text evidence="3">Lacks conserved residue(s) required for the propagation of feature annotation.</text>
</comment>
<feature type="domain" description="Kringle" evidence="4">
    <location>
        <begin position="397"/>
        <end position="478"/>
    </location>
</feature>
<dbReference type="Pfam" id="PF25866">
    <property type="entry name" value="Kringle_2"/>
    <property type="match status" value="1"/>
</dbReference>
<name>A0A7R9AER3_9CRUS</name>
<dbReference type="InterPro" id="IPR018056">
    <property type="entry name" value="Kringle_CS"/>
</dbReference>
<dbReference type="InterPro" id="IPR013806">
    <property type="entry name" value="Kringle-like"/>
</dbReference>
<evidence type="ECO:0000313" key="5">
    <source>
        <dbReference type="EMBL" id="CAD7252370.1"/>
    </source>
</evidence>
<evidence type="ECO:0000259" key="4">
    <source>
        <dbReference type="PROSITE" id="PS50070"/>
    </source>
</evidence>
<reference evidence="5" key="1">
    <citation type="submission" date="2020-11" db="EMBL/GenBank/DDBJ databases">
        <authorList>
            <person name="Tran Van P."/>
        </authorList>
    </citation>
    <scope>NUCLEOTIDE SEQUENCE</scope>
</reference>
<dbReference type="Proteomes" id="UP000677054">
    <property type="component" value="Unassembled WGS sequence"/>
</dbReference>
<dbReference type="Gene3D" id="2.40.20.10">
    <property type="entry name" value="Plasminogen Kringle 4"/>
    <property type="match status" value="4"/>
</dbReference>
<keyword evidence="2 3" id="KW-1015">Disulfide bond</keyword>
<dbReference type="InterPro" id="IPR038178">
    <property type="entry name" value="Kringle_sf"/>
</dbReference>
<evidence type="ECO:0000313" key="6">
    <source>
        <dbReference type="Proteomes" id="UP000677054"/>
    </source>
</evidence>
<dbReference type="EMBL" id="LR903874">
    <property type="protein sequence ID" value="CAD7252370.1"/>
    <property type="molecule type" value="Genomic_DNA"/>
</dbReference>
<feature type="disulfide bond" evidence="3">
    <location>
        <begin position="168"/>
        <end position="191"/>
    </location>
</feature>
<proteinExistence type="predicted"/>
<dbReference type="InterPro" id="IPR000001">
    <property type="entry name" value="Kringle"/>
</dbReference>
<dbReference type="PANTHER" id="PTHR24261:SF7">
    <property type="entry name" value="KRINGLE DOMAIN-CONTAINING PROTEIN"/>
    <property type="match status" value="1"/>
</dbReference>
<dbReference type="PROSITE" id="PS00021">
    <property type="entry name" value="KRINGLE_1"/>
    <property type="match status" value="2"/>
</dbReference>
<dbReference type="SMART" id="SM00130">
    <property type="entry name" value="KR"/>
    <property type="match status" value="4"/>
</dbReference>
<dbReference type="InterPro" id="IPR050759">
    <property type="entry name" value="Serine_protease_kringle"/>
</dbReference>
<dbReference type="Pfam" id="PF00051">
    <property type="entry name" value="Kringle"/>
    <property type="match status" value="1"/>
</dbReference>
<dbReference type="EMBL" id="CAJPEV010004357">
    <property type="protein sequence ID" value="CAG0901655.1"/>
    <property type="molecule type" value="Genomic_DNA"/>
</dbReference>
<feature type="non-terminal residue" evidence="5">
    <location>
        <position position="482"/>
    </location>
</feature>
<dbReference type="PANTHER" id="PTHR24261">
    <property type="entry name" value="PLASMINOGEN-RELATED"/>
    <property type="match status" value="1"/>
</dbReference>
<gene>
    <name evidence="5" type="ORF">DSTB1V02_LOCUS12128</name>
</gene>
<dbReference type="AlphaFoldDB" id="A0A7R9AER3"/>
<keyword evidence="6" id="KW-1185">Reference proteome</keyword>
<organism evidence="5">
    <name type="scientific">Darwinula stevensoni</name>
    <dbReference type="NCBI Taxonomy" id="69355"/>
    <lineage>
        <taxon>Eukaryota</taxon>
        <taxon>Metazoa</taxon>
        <taxon>Ecdysozoa</taxon>
        <taxon>Arthropoda</taxon>
        <taxon>Crustacea</taxon>
        <taxon>Oligostraca</taxon>
        <taxon>Ostracoda</taxon>
        <taxon>Podocopa</taxon>
        <taxon>Podocopida</taxon>
        <taxon>Darwinulocopina</taxon>
        <taxon>Darwinuloidea</taxon>
        <taxon>Darwinulidae</taxon>
        <taxon>Darwinula</taxon>
    </lineage>
</organism>
<evidence type="ECO:0000256" key="3">
    <source>
        <dbReference type="PROSITE-ProRule" id="PRU00121"/>
    </source>
</evidence>
<feature type="domain" description="Kringle" evidence="4">
    <location>
        <begin position="209"/>
        <end position="292"/>
    </location>
</feature>
<dbReference type="PRINTS" id="PR00018">
    <property type="entry name" value="KRINGLE"/>
</dbReference>
<sequence length="482" mass="55102">MCLREYPTIENAKVTFEGWNGKYPAPARGIVNFRCEHPKGFSDGALLHTAECAPLNPDSWCISFREDAVLFVLTLPLRGKLEHSEKVHIYPECLLTKRGKEYVGKVSVTKSGRKCLKWRDYPGGTSDDYPGGPHLNFTTSDPSGTPIINLGDESYFLNRDTWSHHNYCRNPYFGKRPWCNVSGPNITWEYCNIPMCTDAVPPECKLTQQGGEYMGRKNVTIRGDPCLPWREIKYAQYSQSAYPDPYDVDVHHNFCRNPQTMKGNTQYYMSVNIAPWCYYDDGGSINPPECKMTWHGAEYVGKLNVTIWGVPCLPWLTLIDEDWELILHDELDGGHAFCRNDDFYGGGPGCYIYPEGTVRSWRHCDVPFCPTVKGKIATFELEEIVSVTPLECITDAKGESYIGTKNVTRKGYKCLPWIAGRMNKEVDAYSDYEENAAETLKRIFMRLSDDLYPTHNFCRNWNNDDEGPWCYKSDEIARRANV</sequence>
<dbReference type="PROSITE" id="PS50070">
    <property type="entry name" value="KRINGLE_2"/>
    <property type="match status" value="4"/>
</dbReference>
<evidence type="ECO:0000256" key="2">
    <source>
        <dbReference type="ARBA" id="ARBA00023157"/>
    </source>
</evidence>
<feature type="domain" description="Kringle" evidence="4">
    <location>
        <begin position="98"/>
        <end position="196"/>
    </location>
</feature>
<dbReference type="SUPFAM" id="SSF57440">
    <property type="entry name" value="Kringle-like"/>
    <property type="match status" value="4"/>
</dbReference>
<accession>A0A7R9AER3</accession>
<protein>
    <recommendedName>
        <fullName evidence="4">Kringle domain-containing protein</fullName>
    </recommendedName>
</protein>